<dbReference type="InterPro" id="IPR036770">
    <property type="entry name" value="Ankyrin_rpt-contain_sf"/>
</dbReference>
<evidence type="ECO:0000256" key="8">
    <source>
        <dbReference type="SAM" id="Coils"/>
    </source>
</evidence>
<dbReference type="InterPro" id="IPR002110">
    <property type="entry name" value="Ankyrin_rpt"/>
</dbReference>
<feature type="region of interest" description="Disordered" evidence="9">
    <location>
        <begin position="1"/>
        <end position="58"/>
    </location>
</feature>
<keyword evidence="8" id="KW-0175">Coiled coil</keyword>
<keyword evidence="6 10" id="KW-0472">Membrane</keyword>
<reference evidence="12 13" key="1">
    <citation type="submission" date="2024-02" db="EMBL/GenBank/DDBJ databases">
        <authorList>
            <person name="Chen Y."/>
            <person name="Shah S."/>
            <person name="Dougan E. K."/>
            <person name="Thang M."/>
            <person name="Chan C."/>
        </authorList>
    </citation>
    <scope>NUCLEOTIDE SEQUENCE [LARGE SCALE GENOMIC DNA]</scope>
</reference>
<keyword evidence="13" id="KW-1185">Reference proteome</keyword>
<feature type="transmembrane region" description="Helical" evidence="10">
    <location>
        <begin position="197"/>
        <end position="218"/>
    </location>
</feature>
<organism evidence="12 13">
    <name type="scientific">Durusdinium trenchii</name>
    <dbReference type="NCBI Taxonomy" id="1381693"/>
    <lineage>
        <taxon>Eukaryota</taxon>
        <taxon>Sar</taxon>
        <taxon>Alveolata</taxon>
        <taxon>Dinophyceae</taxon>
        <taxon>Suessiales</taxon>
        <taxon>Symbiodiniaceae</taxon>
        <taxon>Durusdinium</taxon>
    </lineage>
</organism>
<evidence type="ECO:0000256" key="7">
    <source>
        <dbReference type="PROSITE-ProRule" id="PRU00023"/>
    </source>
</evidence>
<dbReference type="SUPFAM" id="SSF81324">
    <property type="entry name" value="Voltage-gated potassium channels"/>
    <property type="match status" value="1"/>
</dbReference>
<feature type="transmembrane region" description="Helical" evidence="10">
    <location>
        <begin position="326"/>
        <end position="353"/>
    </location>
</feature>
<evidence type="ECO:0000256" key="6">
    <source>
        <dbReference type="ARBA" id="ARBA00023136"/>
    </source>
</evidence>
<dbReference type="Gene3D" id="1.25.40.20">
    <property type="entry name" value="Ankyrin repeat-containing domain"/>
    <property type="match status" value="1"/>
</dbReference>
<feature type="coiled-coil region" evidence="8">
    <location>
        <begin position="585"/>
        <end position="626"/>
    </location>
</feature>
<dbReference type="InterPro" id="IPR027359">
    <property type="entry name" value="Volt_channel_dom_sf"/>
</dbReference>
<feature type="transmembrane region" description="Helical" evidence="10">
    <location>
        <begin position="271"/>
        <end position="291"/>
    </location>
</feature>
<proteinExistence type="predicted"/>
<evidence type="ECO:0000256" key="3">
    <source>
        <dbReference type="ARBA" id="ARBA00022737"/>
    </source>
</evidence>
<dbReference type="Pfam" id="PF00520">
    <property type="entry name" value="Ion_trans"/>
    <property type="match status" value="1"/>
</dbReference>
<feature type="region of interest" description="Disordered" evidence="9">
    <location>
        <begin position="1023"/>
        <end position="1043"/>
    </location>
</feature>
<keyword evidence="5 7" id="KW-0040">ANK repeat</keyword>
<dbReference type="PROSITE" id="PS50297">
    <property type="entry name" value="ANK_REP_REGION"/>
    <property type="match status" value="1"/>
</dbReference>
<feature type="transmembrane region" description="Helical" evidence="10">
    <location>
        <begin position="434"/>
        <end position="456"/>
    </location>
</feature>
<dbReference type="Pfam" id="PF12796">
    <property type="entry name" value="Ank_2"/>
    <property type="match status" value="1"/>
</dbReference>
<dbReference type="PANTHER" id="PTHR24198">
    <property type="entry name" value="ANKYRIN REPEAT AND PROTEIN KINASE DOMAIN-CONTAINING PROTEIN"/>
    <property type="match status" value="1"/>
</dbReference>
<evidence type="ECO:0000256" key="10">
    <source>
        <dbReference type="SAM" id="Phobius"/>
    </source>
</evidence>
<dbReference type="EMBL" id="CAXAMM010013714">
    <property type="protein sequence ID" value="CAK9032016.1"/>
    <property type="molecule type" value="Genomic_DNA"/>
</dbReference>
<accession>A0ABP0KZM1</accession>
<evidence type="ECO:0000256" key="5">
    <source>
        <dbReference type="ARBA" id="ARBA00023043"/>
    </source>
</evidence>
<evidence type="ECO:0000259" key="11">
    <source>
        <dbReference type="Pfam" id="PF00520"/>
    </source>
</evidence>
<name>A0ABP0KZM1_9DINO</name>
<feature type="domain" description="Ion transport" evidence="11">
    <location>
        <begin position="237"/>
        <end position="456"/>
    </location>
</feature>
<dbReference type="PANTHER" id="PTHR24198:SF165">
    <property type="entry name" value="ANKYRIN REPEAT-CONTAINING PROTEIN-RELATED"/>
    <property type="match status" value="1"/>
</dbReference>
<sequence length="1043" mass="115906">MDGDEGAGGKGDDGALNAKNAQSGDVGGFGASEAETTREETETKSEDEDNAPDAPRRPSLVMITPVAQTFQLIGDAIGSMHDVGEGMMTGVTGRMEQISEVAEGLGTKMMAGIDKMKSDVSGQTFLHAQTDHESFKQFLTQVMKANVDSDEGSGAEMLRTSMASKKSKRRTTFASALSGRLRSKIKIKLCSRTRKRCIWICGQVVSTWFFALISWSFLLLHSIGLLLVADQTTATPDVWLGLAWGYFVFCVLELFMRSVAHKGNIWRNRWFIFDLLLLHFAVLEALLPLLVPHGVGQGQFIVLSLRWLHCVRCLRLVPRESRATMAAFGALPLGVVMLVIGIWAFIAVIWFLVLDSGIVEPPGLPEDTPGGQGGPRRGLQGGPPPEPVVIEIPQYDSYGSSLLSQLYLACDGMNWHNIIDQISGHFWSTEATRISFVMVLILVGLVTTNAMIVLVYELARQAIAHYELQNQAAVVRKQLIGLHHLEQKFWEVSSDADEGDELSVIDRSLLEKVLPHCQEELAEQHVTAEEVLQLFDHLEETNNRTVMFYDLLFGILLLTSPAGLADFLRVDHLQKQCIQITDAGNAELRNLLRSGKEALKTIEESILNLRDQLSKLRVHAQKASQEVRVIMTDVEKQFEDCAASVDFIATLRRMQLQKAHQKARQDLQSRLEQAKAAALKLDDFDRLGHAFGYPSLREKSSWEKIQVIDTLLSAKELRSKSIPEHERQFQLAAALLRTEVKERFQKKLYKYLAGEVEDEAGSQVGLHTVPKQSKLFGRHLRCHTLEADRINEARRIRAAQAVGETCISTFFASFGETYAPGPSRIINIRTPLRPCSKQRSKEFQDDVRCALEEQSAELLRVALQRRHPCPMDHALHEAVRQGNCDAARLLLENSAEPNDRCLALDHGEFPLQLALSSNLVSASDRHQMVELLLDARADVGQRRNDAEGHTPLHDGVRRGDPGVVALLLRHQADPNATNAFGEAPLELAARGSFYTDVRDSFSLVEAWLAEQLSACKLRSGAIPTHQQKPCSRRPLVIPQPTLG</sequence>
<evidence type="ECO:0000256" key="1">
    <source>
        <dbReference type="ARBA" id="ARBA00004141"/>
    </source>
</evidence>
<dbReference type="InterPro" id="IPR005821">
    <property type="entry name" value="Ion_trans_dom"/>
</dbReference>
<comment type="caution">
    <text evidence="12">The sequence shown here is derived from an EMBL/GenBank/DDBJ whole genome shotgun (WGS) entry which is preliminary data.</text>
</comment>
<evidence type="ECO:0000256" key="9">
    <source>
        <dbReference type="SAM" id="MobiDB-lite"/>
    </source>
</evidence>
<dbReference type="SUPFAM" id="SSF48403">
    <property type="entry name" value="Ankyrin repeat"/>
    <property type="match status" value="1"/>
</dbReference>
<feature type="compositionally biased region" description="Basic and acidic residues" evidence="9">
    <location>
        <begin position="35"/>
        <end position="44"/>
    </location>
</feature>
<feature type="repeat" description="ANK" evidence="7">
    <location>
        <begin position="947"/>
        <end position="979"/>
    </location>
</feature>
<keyword evidence="2 10" id="KW-0812">Transmembrane</keyword>
<dbReference type="Proteomes" id="UP001642464">
    <property type="component" value="Unassembled WGS sequence"/>
</dbReference>
<dbReference type="PROSITE" id="PS50088">
    <property type="entry name" value="ANK_REPEAT"/>
    <property type="match status" value="1"/>
</dbReference>
<feature type="transmembrane region" description="Helical" evidence="10">
    <location>
        <begin position="238"/>
        <end position="259"/>
    </location>
</feature>
<comment type="subcellular location">
    <subcellularLocation>
        <location evidence="1">Membrane</location>
        <topology evidence="1">Multi-pass membrane protein</topology>
    </subcellularLocation>
</comment>
<gene>
    <name evidence="12" type="ORF">SCF082_LOCUS19887</name>
</gene>
<evidence type="ECO:0000256" key="4">
    <source>
        <dbReference type="ARBA" id="ARBA00022989"/>
    </source>
</evidence>
<protein>
    <submittedName>
        <fullName evidence="12">Ankyrin-3 (ANK-3) (Ankyrin-G)</fullName>
    </submittedName>
</protein>
<keyword evidence="3" id="KW-0677">Repeat</keyword>
<evidence type="ECO:0000256" key="2">
    <source>
        <dbReference type="ARBA" id="ARBA00022692"/>
    </source>
</evidence>
<dbReference type="SMART" id="SM00248">
    <property type="entry name" value="ANK"/>
    <property type="match status" value="3"/>
</dbReference>
<evidence type="ECO:0000313" key="12">
    <source>
        <dbReference type="EMBL" id="CAK9032016.1"/>
    </source>
</evidence>
<dbReference type="Gene3D" id="1.20.120.350">
    <property type="entry name" value="Voltage-gated potassium channels. Chain C"/>
    <property type="match status" value="1"/>
</dbReference>
<evidence type="ECO:0000313" key="13">
    <source>
        <dbReference type="Proteomes" id="UP001642464"/>
    </source>
</evidence>
<keyword evidence="4 10" id="KW-1133">Transmembrane helix</keyword>